<dbReference type="Proteomes" id="UP000324800">
    <property type="component" value="Unassembled WGS sequence"/>
</dbReference>
<proteinExistence type="predicted"/>
<protein>
    <submittedName>
        <fullName evidence="1">Uncharacterized protein</fullName>
    </submittedName>
</protein>
<dbReference type="OrthoDB" id="10679623at2759"/>
<comment type="caution">
    <text evidence="1">The sequence shown here is derived from an EMBL/GenBank/DDBJ whole genome shotgun (WGS) entry which is preliminary data.</text>
</comment>
<evidence type="ECO:0000313" key="1">
    <source>
        <dbReference type="EMBL" id="KAA6403045.1"/>
    </source>
</evidence>
<dbReference type="EMBL" id="SNRW01000146">
    <property type="protein sequence ID" value="KAA6403045.1"/>
    <property type="molecule type" value="Genomic_DNA"/>
</dbReference>
<dbReference type="AlphaFoldDB" id="A0A5J4X8Y4"/>
<name>A0A5J4X8Y4_9EUKA</name>
<organism evidence="1 2">
    <name type="scientific">Streblomastix strix</name>
    <dbReference type="NCBI Taxonomy" id="222440"/>
    <lineage>
        <taxon>Eukaryota</taxon>
        <taxon>Metamonada</taxon>
        <taxon>Preaxostyla</taxon>
        <taxon>Oxymonadida</taxon>
        <taxon>Streblomastigidae</taxon>
        <taxon>Streblomastix</taxon>
    </lineage>
</organism>
<gene>
    <name evidence="1" type="ORF">EZS28_001424</name>
</gene>
<evidence type="ECO:0000313" key="2">
    <source>
        <dbReference type="Proteomes" id="UP000324800"/>
    </source>
</evidence>
<accession>A0A5J4X8Y4</accession>
<reference evidence="1 2" key="1">
    <citation type="submission" date="2019-03" db="EMBL/GenBank/DDBJ databases">
        <title>Single cell metagenomics reveals metabolic interactions within the superorganism composed of flagellate Streblomastix strix and complex community of Bacteroidetes bacteria on its surface.</title>
        <authorList>
            <person name="Treitli S.C."/>
            <person name="Kolisko M."/>
            <person name="Husnik F."/>
            <person name="Keeling P."/>
            <person name="Hampl V."/>
        </authorList>
    </citation>
    <scope>NUCLEOTIDE SEQUENCE [LARGE SCALE GENOMIC DNA]</scope>
    <source>
        <strain evidence="1">ST1C</strain>
    </source>
</reference>
<sequence>MTGPTRSGKSTRINQLVSYDTSSWNVPGPMIVAGGTESATKDFQTFGPIPLSTLNNNFHIHNLCDTQSDANIFFVDSEGTGNINEQPVRDICMGLIALLPIVCVSVSVYQGILHEDTIMQIVKQFQLNHLVSVLSFNLRMTRGFALMNRDVGYNCQSKNSTFEEIETERVKQDKKYKQIVLQKLARGNIEENKDTVIVLTQPNGSEEKYQELQMNSLRDFVVFLNRIIQQRTAISGETLLGMIEDILPNVQQIRNNEITDNIISDAFDHAVDRILTKAGNQTLQVCNIYCDNIRRMTLNQLIIGGSPTAIEGIVQEIDRIYIESLGAARAELERFKSEICQQKHTEIISTARTLVQAAADVQAVFLHGEIIESIRICAQSVRDEFIATVRAEVAAMNYPQLRSFSAVVRTENNSNANIVRQRCAERLGWIMKKVELNVHEIATNFEHDVVEYVQTGFEQGLNGRILYPHTLAEIQGGNLTVGTNITLYTRNNIQYEAIVIENGEITLPGLSAIRTSAHEEHGGKYWTSSNSPCAVSFLPNISSVQVSANVFRNEWDTKGRFNIFPWPHRLPKYHQVEKAEVSVTIPPDWIIGNIVWGGWHSIKGQTVLFSAMNGFSGEVPLIPISKAK</sequence>